<accession>A0A5C8Z5F6</accession>
<proteinExistence type="predicted"/>
<dbReference type="SUPFAM" id="SSF52540">
    <property type="entry name" value="P-loop containing nucleoside triphosphate hydrolases"/>
    <property type="match status" value="1"/>
</dbReference>
<dbReference type="Pfam" id="PF13671">
    <property type="entry name" value="AAA_33"/>
    <property type="match status" value="1"/>
</dbReference>
<dbReference type="EMBL" id="VKAC01000011">
    <property type="protein sequence ID" value="TXR52857.1"/>
    <property type="molecule type" value="Genomic_DNA"/>
</dbReference>
<name>A0A5C8Z5F6_9ACTN</name>
<dbReference type="InterPro" id="IPR027417">
    <property type="entry name" value="P-loop_NTPase"/>
</dbReference>
<comment type="caution">
    <text evidence="1">The sequence shown here is derived from an EMBL/GenBank/DDBJ whole genome shotgun (WGS) entry which is preliminary data.</text>
</comment>
<keyword evidence="1" id="KW-0547">Nucleotide-binding</keyword>
<dbReference type="Gene3D" id="3.40.50.300">
    <property type="entry name" value="P-loop containing nucleotide triphosphate hydrolases"/>
    <property type="match status" value="1"/>
</dbReference>
<dbReference type="GO" id="GO:0005524">
    <property type="term" value="F:ATP binding"/>
    <property type="evidence" value="ECO:0007669"/>
    <property type="project" value="UniProtKB-KW"/>
</dbReference>
<keyword evidence="2" id="KW-1185">Reference proteome</keyword>
<evidence type="ECO:0000313" key="2">
    <source>
        <dbReference type="Proteomes" id="UP000321234"/>
    </source>
</evidence>
<gene>
    <name evidence="1" type="ORF">FMM08_17245</name>
</gene>
<reference evidence="1 2" key="1">
    <citation type="submission" date="2019-07" db="EMBL/GenBank/DDBJ databases">
        <title>Quadrisphaera sp. strain DD2A genome sequencing and assembly.</title>
        <authorList>
            <person name="Kim I."/>
        </authorList>
    </citation>
    <scope>NUCLEOTIDE SEQUENCE [LARGE SCALE GENOMIC DNA]</scope>
    <source>
        <strain evidence="1 2">DD2A</strain>
    </source>
</reference>
<evidence type="ECO:0000313" key="1">
    <source>
        <dbReference type="EMBL" id="TXR52857.1"/>
    </source>
</evidence>
<sequence>MAVLHLMVGLPGAGKTTTARALAEQHRALRLTPDEWMIPLFADNDAGGKRDVLEGRFITTALQVLRLGVDVVLDFGLWSRDERAALHHLAAGAGARCRSVHLPVEPEEQWRRVQARASTVGSSTFAMAREDLDGWRLRFEPPDAAEAAGGAPARAVPEGWPSWQAWAVDRWPSLDVAGR</sequence>
<dbReference type="RefSeq" id="WP_147927624.1">
    <property type="nucleotide sequence ID" value="NZ_VKAC01000011.1"/>
</dbReference>
<organism evidence="1 2">
    <name type="scientific">Quadrisphaera setariae</name>
    <dbReference type="NCBI Taxonomy" id="2593304"/>
    <lineage>
        <taxon>Bacteria</taxon>
        <taxon>Bacillati</taxon>
        <taxon>Actinomycetota</taxon>
        <taxon>Actinomycetes</taxon>
        <taxon>Kineosporiales</taxon>
        <taxon>Kineosporiaceae</taxon>
        <taxon>Quadrisphaera</taxon>
    </lineage>
</organism>
<dbReference type="Proteomes" id="UP000321234">
    <property type="component" value="Unassembled WGS sequence"/>
</dbReference>
<dbReference type="OrthoDB" id="2639622at2"/>
<protein>
    <submittedName>
        <fullName evidence="1">ATP-binding protein</fullName>
    </submittedName>
</protein>
<dbReference type="AlphaFoldDB" id="A0A5C8Z5F6"/>
<keyword evidence="1" id="KW-0067">ATP-binding</keyword>